<comment type="caution">
    <text evidence="12">The sequence shown here is derived from an EMBL/GenBank/DDBJ whole genome shotgun (WGS) entry which is preliminary data.</text>
</comment>
<dbReference type="Gene3D" id="3.90.950.10">
    <property type="match status" value="1"/>
</dbReference>
<dbReference type="GO" id="GO:0036220">
    <property type="term" value="F:ITP diphosphatase activity"/>
    <property type="evidence" value="ECO:0007669"/>
    <property type="project" value="UniProtKB-UniRule"/>
</dbReference>
<dbReference type="InterPro" id="IPR020922">
    <property type="entry name" value="dITP/XTP_pyrophosphatase"/>
</dbReference>
<dbReference type="FunFam" id="3.90.950.10:FF:000001">
    <property type="entry name" value="dITP/XTP pyrophosphatase"/>
    <property type="match status" value="1"/>
</dbReference>
<dbReference type="EMBL" id="NTKD01000001">
    <property type="protein sequence ID" value="PDH42183.1"/>
    <property type="molecule type" value="Genomic_DNA"/>
</dbReference>
<feature type="binding site" evidence="10">
    <location>
        <position position="66"/>
    </location>
    <ligand>
        <name>Mg(2+)</name>
        <dbReference type="ChEBI" id="CHEBI:18420"/>
    </ligand>
</feature>
<dbReference type="GO" id="GO:0046872">
    <property type="term" value="F:metal ion binding"/>
    <property type="evidence" value="ECO:0007669"/>
    <property type="project" value="UniProtKB-KW"/>
</dbReference>
<dbReference type="CDD" id="cd00515">
    <property type="entry name" value="HAM1"/>
    <property type="match status" value="1"/>
</dbReference>
<comment type="similarity">
    <text evidence="1 10 11">Belongs to the HAM1 NTPase family.</text>
</comment>
<feature type="binding site" evidence="10">
    <location>
        <begin position="149"/>
        <end position="152"/>
    </location>
    <ligand>
        <name>substrate</name>
    </ligand>
</feature>
<dbReference type="InterPro" id="IPR029001">
    <property type="entry name" value="ITPase-like_fam"/>
</dbReference>
<gene>
    <name evidence="12" type="primary">rdgB</name>
    <name evidence="12" type="ORF">CNE99_00235</name>
</gene>
<protein>
    <recommendedName>
        <fullName evidence="10">dITP/XTP pyrophosphatase</fullName>
        <ecNumber evidence="10">3.6.1.66</ecNumber>
    </recommendedName>
    <alternativeName>
        <fullName evidence="10">Non-canonical purine NTP pyrophosphatase</fullName>
    </alternativeName>
    <alternativeName>
        <fullName evidence="10">Non-standard purine NTP pyrophosphatase</fullName>
    </alternativeName>
    <alternativeName>
        <fullName evidence="10">Nucleoside-triphosphate diphosphatase</fullName>
    </alternativeName>
    <alternativeName>
        <fullName evidence="10">Nucleoside-triphosphate pyrophosphatase</fullName>
        <shortName evidence="10">NTPase</shortName>
    </alternativeName>
</protein>
<evidence type="ECO:0000256" key="11">
    <source>
        <dbReference type="RuleBase" id="RU003781"/>
    </source>
</evidence>
<evidence type="ECO:0000256" key="7">
    <source>
        <dbReference type="ARBA" id="ARBA00023080"/>
    </source>
</evidence>
<keyword evidence="5 10" id="KW-0378">Hydrolase</keyword>
<dbReference type="NCBIfam" id="TIGR00042">
    <property type="entry name" value="RdgB/HAM1 family non-canonical purine NTP pyrophosphatase"/>
    <property type="match status" value="1"/>
</dbReference>
<dbReference type="GO" id="GO:0036222">
    <property type="term" value="F:XTP diphosphatase activity"/>
    <property type="evidence" value="ECO:0007669"/>
    <property type="project" value="UniProtKB-UniRule"/>
</dbReference>
<sequence>MQVVLASGNTHKVSELQALLPSLSLVGQDEFGIEPVPETGTTFIENALIKARHAALQSGLPALADDSGLVVPALGGAPGIYSARYAGVGASDSDNNRKLLAALADSTRRDAFFYCYLVLLNHADDPTPVIATGCWHGEIAHTPSGNQGFGYDPLFIVRGTVSGHPSTAAQLSQDEKGMQSHRGLAARQLHDLLSTDA</sequence>
<dbReference type="GO" id="GO:0000166">
    <property type="term" value="F:nucleotide binding"/>
    <property type="evidence" value="ECO:0007669"/>
    <property type="project" value="UniProtKB-KW"/>
</dbReference>
<comment type="subunit">
    <text evidence="2 10">Homodimer.</text>
</comment>
<comment type="caution">
    <text evidence="10">Lacks conserved residue(s) required for the propagation of feature annotation.</text>
</comment>
<proteinExistence type="inferred from homology"/>
<keyword evidence="3 10" id="KW-0479">Metal-binding</keyword>
<dbReference type="InterPro" id="IPR002637">
    <property type="entry name" value="RdgB/HAM1"/>
</dbReference>
<evidence type="ECO:0000256" key="9">
    <source>
        <dbReference type="ARBA" id="ARBA00052017"/>
    </source>
</evidence>
<evidence type="ECO:0000313" key="12">
    <source>
        <dbReference type="EMBL" id="PDH42183.1"/>
    </source>
</evidence>
<evidence type="ECO:0000256" key="8">
    <source>
        <dbReference type="ARBA" id="ARBA00051875"/>
    </source>
</evidence>
<evidence type="ECO:0000313" key="13">
    <source>
        <dbReference type="Proteomes" id="UP000219327"/>
    </source>
</evidence>
<dbReference type="SUPFAM" id="SSF52972">
    <property type="entry name" value="ITPase-like"/>
    <property type="match status" value="1"/>
</dbReference>
<feature type="binding site" evidence="10">
    <location>
        <begin position="181"/>
        <end position="182"/>
    </location>
    <ligand>
        <name>substrate</name>
    </ligand>
</feature>
<keyword evidence="6 10" id="KW-0460">Magnesium</keyword>
<dbReference type="PANTHER" id="PTHR11067">
    <property type="entry name" value="INOSINE TRIPHOSPHATE PYROPHOSPHATASE/HAM1 PROTEIN"/>
    <property type="match status" value="1"/>
</dbReference>
<dbReference type="Proteomes" id="UP000219327">
    <property type="component" value="Unassembled WGS sequence"/>
</dbReference>
<evidence type="ECO:0000256" key="1">
    <source>
        <dbReference type="ARBA" id="ARBA00008023"/>
    </source>
</evidence>
<feature type="binding site" evidence="10">
    <location>
        <position position="67"/>
    </location>
    <ligand>
        <name>substrate</name>
    </ligand>
</feature>
<evidence type="ECO:0000256" key="6">
    <source>
        <dbReference type="ARBA" id="ARBA00022842"/>
    </source>
</evidence>
<dbReference type="EC" id="3.6.1.66" evidence="10"/>
<evidence type="ECO:0000256" key="3">
    <source>
        <dbReference type="ARBA" id="ARBA00022723"/>
    </source>
</evidence>
<evidence type="ECO:0000256" key="2">
    <source>
        <dbReference type="ARBA" id="ARBA00011738"/>
    </source>
</evidence>
<feature type="binding site" evidence="10">
    <location>
        <position position="176"/>
    </location>
    <ligand>
        <name>substrate</name>
    </ligand>
</feature>
<comment type="catalytic activity">
    <reaction evidence="8 10">
        <text>dITP + H2O = dIMP + diphosphate + H(+)</text>
        <dbReference type="Rhea" id="RHEA:28342"/>
        <dbReference type="ChEBI" id="CHEBI:15377"/>
        <dbReference type="ChEBI" id="CHEBI:15378"/>
        <dbReference type="ChEBI" id="CHEBI:33019"/>
        <dbReference type="ChEBI" id="CHEBI:61194"/>
        <dbReference type="ChEBI" id="CHEBI:61382"/>
        <dbReference type="EC" id="3.6.1.66"/>
    </reaction>
</comment>
<comment type="function">
    <text evidence="10">Pyrophosphatase that catalyzes the hydrolysis of nucleoside triphosphates to their monophosphate derivatives, with a high preference for the non-canonical purine nucleotides XTP (xanthosine triphosphate), dITP (deoxyinosine triphosphate) and ITP. Seems to function as a house-cleaning enzyme that removes non-canonical purine nucleotides from the nucleotide pool, thus preventing their incorporation into DNA/RNA and avoiding chromosomal lesions.</text>
</comment>
<keyword evidence="4 10" id="KW-0547">Nucleotide-binding</keyword>
<dbReference type="Pfam" id="PF01725">
    <property type="entry name" value="Ham1p_like"/>
    <property type="match status" value="1"/>
</dbReference>
<comment type="catalytic activity">
    <reaction evidence="10">
        <text>ITP + H2O = IMP + diphosphate + H(+)</text>
        <dbReference type="Rhea" id="RHEA:29399"/>
        <dbReference type="ChEBI" id="CHEBI:15377"/>
        <dbReference type="ChEBI" id="CHEBI:15378"/>
        <dbReference type="ChEBI" id="CHEBI:33019"/>
        <dbReference type="ChEBI" id="CHEBI:58053"/>
        <dbReference type="ChEBI" id="CHEBI:61402"/>
        <dbReference type="EC" id="3.6.1.66"/>
    </reaction>
</comment>
<feature type="active site" description="Proton acceptor" evidence="10">
    <location>
        <position position="66"/>
    </location>
</feature>
<evidence type="ECO:0000256" key="4">
    <source>
        <dbReference type="ARBA" id="ARBA00022741"/>
    </source>
</evidence>
<feature type="binding site" evidence="10">
    <location>
        <begin position="7"/>
        <end position="12"/>
    </location>
    <ligand>
        <name>substrate</name>
    </ligand>
</feature>
<dbReference type="GO" id="GO:0035870">
    <property type="term" value="F:dITP diphosphatase activity"/>
    <property type="evidence" value="ECO:0007669"/>
    <property type="project" value="UniProtKB-UniRule"/>
</dbReference>
<dbReference type="PANTHER" id="PTHR11067:SF9">
    <property type="entry name" value="INOSINE TRIPHOSPHATE PYROPHOSPHATASE"/>
    <property type="match status" value="1"/>
</dbReference>
<comment type="cofactor">
    <cofactor evidence="10">
        <name>Mg(2+)</name>
        <dbReference type="ChEBI" id="CHEBI:18420"/>
    </cofactor>
    <text evidence="10">Binds 1 Mg(2+) ion per subunit.</text>
</comment>
<accession>A0A2A5X0Y9</accession>
<dbReference type="AlphaFoldDB" id="A0A2A5X0Y9"/>
<dbReference type="GO" id="GO:0017111">
    <property type="term" value="F:ribonucleoside triphosphate phosphatase activity"/>
    <property type="evidence" value="ECO:0007669"/>
    <property type="project" value="InterPro"/>
</dbReference>
<dbReference type="GO" id="GO:0009146">
    <property type="term" value="P:purine nucleoside triphosphate catabolic process"/>
    <property type="evidence" value="ECO:0007669"/>
    <property type="project" value="UniProtKB-UniRule"/>
</dbReference>
<reference evidence="12 13" key="1">
    <citation type="submission" date="2017-08" db="EMBL/GenBank/DDBJ databases">
        <title>Fine stratification of microbial communities through a metagenomic profile of the photic zone.</title>
        <authorList>
            <person name="Haro-Moreno J.M."/>
            <person name="Lopez-Perez M."/>
            <person name="De La Torre J."/>
            <person name="Picazo A."/>
            <person name="Camacho A."/>
            <person name="Rodriguez-Valera F."/>
        </authorList>
    </citation>
    <scope>NUCLEOTIDE SEQUENCE [LARGE SCALE GENOMIC DNA]</scope>
    <source>
        <strain evidence="12">MED-G24</strain>
    </source>
</reference>
<comment type="catalytic activity">
    <reaction evidence="9 10">
        <text>XTP + H2O = XMP + diphosphate + H(+)</text>
        <dbReference type="Rhea" id="RHEA:28610"/>
        <dbReference type="ChEBI" id="CHEBI:15377"/>
        <dbReference type="ChEBI" id="CHEBI:15378"/>
        <dbReference type="ChEBI" id="CHEBI:33019"/>
        <dbReference type="ChEBI" id="CHEBI:57464"/>
        <dbReference type="ChEBI" id="CHEBI:61314"/>
        <dbReference type="EC" id="3.6.1.66"/>
    </reaction>
</comment>
<dbReference type="GO" id="GO:0005829">
    <property type="term" value="C:cytosol"/>
    <property type="evidence" value="ECO:0007669"/>
    <property type="project" value="TreeGrafter"/>
</dbReference>
<evidence type="ECO:0000256" key="10">
    <source>
        <dbReference type="HAMAP-Rule" id="MF_01405"/>
    </source>
</evidence>
<organism evidence="12 13">
    <name type="scientific">OM182 bacterium MED-G24</name>
    <dbReference type="NCBI Taxonomy" id="1986255"/>
    <lineage>
        <taxon>Bacteria</taxon>
        <taxon>Pseudomonadati</taxon>
        <taxon>Pseudomonadota</taxon>
        <taxon>Gammaproteobacteria</taxon>
        <taxon>OMG group</taxon>
        <taxon>OM182 clade</taxon>
    </lineage>
</organism>
<dbReference type="HAMAP" id="MF_01405">
    <property type="entry name" value="Non_canon_purine_NTPase"/>
    <property type="match status" value="1"/>
</dbReference>
<keyword evidence="7 10" id="KW-0546">Nucleotide metabolism</keyword>
<name>A0A2A5X0Y9_9GAMM</name>
<dbReference type="GO" id="GO:0009117">
    <property type="term" value="P:nucleotide metabolic process"/>
    <property type="evidence" value="ECO:0007669"/>
    <property type="project" value="UniProtKB-KW"/>
</dbReference>
<evidence type="ECO:0000256" key="5">
    <source>
        <dbReference type="ARBA" id="ARBA00022801"/>
    </source>
</evidence>